<dbReference type="AlphaFoldDB" id="A0A1S1HFK4"/>
<comment type="subcellular location">
    <subcellularLocation>
        <location evidence="6">Cytoplasm</location>
    </subcellularLocation>
    <subcellularLocation>
        <location evidence="6">Cell membrane</location>
        <topology evidence="6">Peripheral membrane protein</topology>
    </subcellularLocation>
</comment>
<feature type="region of interest" description="G3" evidence="7">
    <location>
        <begin position="73"/>
        <end position="76"/>
    </location>
</feature>
<protein>
    <recommendedName>
        <fullName evidence="2 6">GTPase Era</fullName>
    </recommendedName>
</protein>
<evidence type="ECO:0000256" key="5">
    <source>
        <dbReference type="ARBA" id="ARBA00023134"/>
    </source>
</evidence>
<feature type="region of interest" description="G2" evidence="7">
    <location>
        <begin position="52"/>
        <end position="56"/>
    </location>
</feature>
<keyword evidence="5 6" id="KW-0342">GTP-binding</keyword>
<accession>A0A1S1HFK4</accession>
<dbReference type="EMBL" id="MIPT01000001">
    <property type="protein sequence ID" value="OHT20917.1"/>
    <property type="molecule type" value="Genomic_DNA"/>
</dbReference>
<dbReference type="GO" id="GO:0005886">
    <property type="term" value="C:plasma membrane"/>
    <property type="evidence" value="ECO:0007669"/>
    <property type="project" value="UniProtKB-SubCell"/>
</dbReference>
<evidence type="ECO:0000256" key="8">
    <source>
        <dbReference type="RuleBase" id="RU003761"/>
    </source>
</evidence>
<dbReference type="Gene3D" id="3.40.50.300">
    <property type="entry name" value="P-loop containing nucleotide triphosphate hydrolases"/>
    <property type="match status" value="1"/>
</dbReference>
<feature type="region of interest" description="G4" evidence="7">
    <location>
        <begin position="135"/>
        <end position="138"/>
    </location>
</feature>
<dbReference type="Proteomes" id="UP000179467">
    <property type="component" value="Unassembled WGS sequence"/>
</dbReference>
<dbReference type="Pfam" id="PF07650">
    <property type="entry name" value="KH_2"/>
    <property type="match status" value="1"/>
</dbReference>
<comment type="caution">
    <text evidence="11">The sequence shown here is derived from an EMBL/GenBank/DDBJ whole genome shotgun (WGS) entry which is preliminary data.</text>
</comment>
<keyword evidence="6" id="KW-0472">Membrane</keyword>
<evidence type="ECO:0000256" key="7">
    <source>
        <dbReference type="PROSITE-ProRule" id="PRU01050"/>
    </source>
</evidence>
<dbReference type="PROSITE" id="PS51713">
    <property type="entry name" value="G_ERA"/>
    <property type="match status" value="1"/>
</dbReference>
<dbReference type="InterPro" id="IPR004044">
    <property type="entry name" value="KH_dom_type_2"/>
</dbReference>
<dbReference type="HAMAP" id="MF_00367">
    <property type="entry name" value="GTPase_Era"/>
    <property type="match status" value="1"/>
</dbReference>
<dbReference type="GO" id="GO:0070181">
    <property type="term" value="F:small ribosomal subunit rRNA binding"/>
    <property type="evidence" value="ECO:0007669"/>
    <property type="project" value="UniProtKB-UniRule"/>
</dbReference>
<dbReference type="PANTHER" id="PTHR42698">
    <property type="entry name" value="GTPASE ERA"/>
    <property type="match status" value="1"/>
</dbReference>
<dbReference type="GO" id="GO:0000028">
    <property type="term" value="P:ribosomal small subunit assembly"/>
    <property type="evidence" value="ECO:0007669"/>
    <property type="project" value="TreeGrafter"/>
</dbReference>
<dbReference type="InterPro" id="IPR030388">
    <property type="entry name" value="G_ERA_dom"/>
</dbReference>
<evidence type="ECO:0000256" key="4">
    <source>
        <dbReference type="ARBA" id="ARBA00022884"/>
    </source>
</evidence>
<evidence type="ECO:0000256" key="6">
    <source>
        <dbReference type="HAMAP-Rule" id="MF_00367"/>
    </source>
</evidence>
<dbReference type="InterPro" id="IPR005225">
    <property type="entry name" value="Small_GTP-bd"/>
</dbReference>
<evidence type="ECO:0000256" key="3">
    <source>
        <dbReference type="ARBA" id="ARBA00022741"/>
    </source>
</evidence>
<organism evidence="11 12">
    <name type="scientific">Edaphosphingomonas haloaromaticamans</name>
    <dbReference type="NCBI Taxonomy" id="653954"/>
    <lineage>
        <taxon>Bacteria</taxon>
        <taxon>Pseudomonadati</taxon>
        <taxon>Pseudomonadota</taxon>
        <taxon>Alphaproteobacteria</taxon>
        <taxon>Sphingomonadales</taxon>
        <taxon>Rhizorhabdaceae</taxon>
        <taxon>Edaphosphingomonas</taxon>
    </lineage>
</organism>
<evidence type="ECO:0000256" key="1">
    <source>
        <dbReference type="ARBA" id="ARBA00007921"/>
    </source>
</evidence>
<dbReference type="GO" id="GO:0003924">
    <property type="term" value="F:GTPase activity"/>
    <property type="evidence" value="ECO:0007669"/>
    <property type="project" value="UniProtKB-UniRule"/>
</dbReference>
<gene>
    <name evidence="6 11" type="primary">era</name>
    <name evidence="11" type="ORF">BHE75_02921</name>
</gene>
<comment type="function">
    <text evidence="6">An essential GTPase that binds both GDP and GTP, with rapid nucleotide exchange. Plays a role in 16S rRNA processing and 30S ribosomal subunit biogenesis and possibly also in cell cycle regulation and energy metabolism.</text>
</comment>
<keyword evidence="6" id="KW-0690">Ribosome biogenesis</keyword>
<dbReference type="InterPro" id="IPR027417">
    <property type="entry name" value="P-loop_NTPase"/>
</dbReference>
<dbReference type="InterPro" id="IPR005662">
    <property type="entry name" value="GTPase_Era-like"/>
</dbReference>
<keyword evidence="12" id="KW-1185">Reference proteome</keyword>
<evidence type="ECO:0000313" key="12">
    <source>
        <dbReference type="Proteomes" id="UP000179467"/>
    </source>
</evidence>
<dbReference type="GO" id="GO:0005525">
    <property type="term" value="F:GTP binding"/>
    <property type="evidence" value="ECO:0007669"/>
    <property type="project" value="UniProtKB-UniRule"/>
</dbReference>
<evidence type="ECO:0000259" key="9">
    <source>
        <dbReference type="PROSITE" id="PS50823"/>
    </source>
</evidence>
<evidence type="ECO:0000256" key="2">
    <source>
        <dbReference type="ARBA" id="ARBA00020484"/>
    </source>
</evidence>
<dbReference type="RefSeq" id="WP_070934284.1">
    <property type="nucleotide sequence ID" value="NZ_MIPT01000001.1"/>
</dbReference>
<reference evidence="11 12" key="1">
    <citation type="submission" date="2016-09" db="EMBL/GenBank/DDBJ databases">
        <title>Metabolic pathway, cell adaptation mechanisms and a novel monoxygenase revealed through proteogenomic-transcription analysis of a Sphingomonas haloaromaticamans strain degrading the fungicide ortho-phenylphenol.</title>
        <authorList>
            <person name="Perruchon C."/>
            <person name="Papadopoulou E.S."/>
            <person name="Rousidou C."/>
            <person name="Vasileiadis S."/>
            <person name="Tanou G."/>
            <person name="Amoutzias G."/>
            <person name="Molassiotis A."/>
            <person name="Karpouzas D.G."/>
        </authorList>
    </citation>
    <scope>NUCLEOTIDE SEQUENCE [LARGE SCALE GENOMIC DNA]</scope>
    <source>
        <strain evidence="11 12">P3</strain>
    </source>
</reference>
<name>A0A1S1HFK4_9SPHN</name>
<dbReference type="NCBIfam" id="TIGR00436">
    <property type="entry name" value="era"/>
    <property type="match status" value="1"/>
</dbReference>
<sequence>MTAPHAEAGAPEQPGTERCGLVAVVGAPNAGKSTLVNALVGQKVAIVSPKAQTTRVRLMGIAIEGSSQILLVDTPGIFDPRRRLDRAMVAAAWGGATDADLIALVIDAKAGMKAKIETLVETLKDRREPRIVILNKVDVTPKEKLLELAVQLQQALDPEAIFMVSAATGDGIADLKATLAARMPGGPWHFPEDQVSDATDRMLAAEVTREQLYLQLHAELPYDSAVETEKYEERKDGSVAIHQQILVARDTQRAIVLGKRGARLKEIGSRARAELAELLGRKVHLFLHVKVKPDWEEDRSLYKEIGLDWVD</sequence>
<proteinExistence type="inferred from homology"/>
<keyword evidence="6" id="KW-0699">rRNA-binding</keyword>
<keyword evidence="6" id="KW-0963">Cytoplasm</keyword>
<dbReference type="PROSITE" id="PS50823">
    <property type="entry name" value="KH_TYPE_2"/>
    <property type="match status" value="1"/>
</dbReference>
<dbReference type="GO" id="GO:0005829">
    <property type="term" value="C:cytosol"/>
    <property type="evidence" value="ECO:0007669"/>
    <property type="project" value="TreeGrafter"/>
</dbReference>
<dbReference type="Pfam" id="PF01926">
    <property type="entry name" value="MMR_HSR1"/>
    <property type="match status" value="1"/>
</dbReference>
<dbReference type="GO" id="GO:0043024">
    <property type="term" value="F:ribosomal small subunit binding"/>
    <property type="evidence" value="ECO:0007669"/>
    <property type="project" value="TreeGrafter"/>
</dbReference>
<dbReference type="SUPFAM" id="SSF52540">
    <property type="entry name" value="P-loop containing nucleoside triphosphate hydrolases"/>
    <property type="match status" value="1"/>
</dbReference>
<dbReference type="InterPro" id="IPR015946">
    <property type="entry name" value="KH_dom-like_a/b"/>
</dbReference>
<dbReference type="PANTHER" id="PTHR42698:SF1">
    <property type="entry name" value="GTPASE ERA, MITOCHONDRIAL"/>
    <property type="match status" value="1"/>
</dbReference>
<feature type="domain" description="Era-type G" evidence="10">
    <location>
        <begin position="18"/>
        <end position="185"/>
    </location>
</feature>
<evidence type="ECO:0000313" key="11">
    <source>
        <dbReference type="EMBL" id="OHT20917.1"/>
    </source>
</evidence>
<feature type="region of interest" description="G1" evidence="7">
    <location>
        <begin position="26"/>
        <end position="33"/>
    </location>
</feature>
<feature type="region of interest" description="G5" evidence="7">
    <location>
        <begin position="164"/>
        <end position="166"/>
    </location>
</feature>
<feature type="binding site" evidence="6">
    <location>
        <begin position="73"/>
        <end position="77"/>
    </location>
    <ligand>
        <name>GTP</name>
        <dbReference type="ChEBI" id="CHEBI:37565"/>
    </ligand>
</feature>
<feature type="binding site" evidence="6">
    <location>
        <begin position="26"/>
        <end position="33"/>
    </location>
    <ligand>
        <name>GTP</name>
        <dbReference type="ChEBI" id="CHEBI:37565"/>
    </ligand>
</feature>
<dbReference type="SUPFAM" id="SSF54814">
    <property type="entry name" value="Prokaryotic type KH domain (KH-domain type II)"/>
    <property type="match status" value="1"/>
</dbReference>
<comment type="similarity">
    <text evidence="1 6 7 8">Belongs to the TRAFAC class TrmE-Era-EngA-EngB-Septin-like GTPase superfamily. Era GTPase family.</text>
</comment>
<dbReference type="CDD" id="cd22534">
    <property type="entry name" value="KH-II_Era"/>
    <property type="match status" value="1"/>
</dbReference>
<dbReference type="CDD" id="cd04163">
    <property type="entry name" value="Era"/>
    <property type="match status" value="1"/>
</dbReference>
<keyword evidence="6" id="KW-1003">Cell membrane</keyword>
<keyword evidence="4 6" id="KW-0694">RNA-binding</keyword>
<dbReference type="NCBIfam" id="TIGR00231">
    <property type="entry name" value="small_GTP"/>
    <property type="match status" value="1"/>
</dbReference>
<dbReference type="OrthoDB" id="9805918at2"/>
<dbReference type="InterPro" id="IPR006073">
    <property type="entry name" value="GTP-bd"/>
</dbReference>
<dbReference type="InterPro" id="IPR009019">
    <property type="entry name" value="KH_sf_prok-type"/>
</dbReference>
<feature type="domain" description="KH type-2" evidence="9">
    <location>
        <begin position="216"/>
        <end position="293"/>
    </location>
</feature>
<evidence type="ECO:0000259" key="10">
    <source>
        <dbReference type="PROSITE" id="PS51713"/>
    </source>
</evidence>
<comment type="subunit">
    <text evidence="6">Monomer.</text>
</comment>
<feature type="binding site" evidence="6">
    <location>
        <begin position="135"/>
        <end position="138"/>
    </location>
    <ligand>
        <name>GTP</name>
        <dbReference type="ChEBI" id="CHEBI:37565"/>
    </ligand>
</feature>
<keyword evidence="3 6" id="KW-0547">Nucleotide-binding</keyword>
<dbReference type="NCBIfam" id="NF000908">
    <property type="entry name" value="PRK00089.1"/>
    <property type="match status" value="1"/>
</dbReference>
<dbReference type="Gene3D" id="3.30.300.20">
    <property type="match status" value="1"/>
</dbReference>